<keyword evidence="10" id="KW-1185">Reference proteome</keyword>
<dbReference type="PATRIC" id="fig|866895.3.peg.2358"/>
<feature type="transmembrane region" description="Helical" evidence="7">
    <location>
        <begin position="110"/>
        <end position="131"/>
    </location>
</feature>
<feature type="domain" description="Peptidase M50" evidence="8">
    <location>
        <begin position="16"/>
        <end position="103"/>
    </location>
</feature>
<evidence type="ECO:0000256" key="3">
    <source>
        <dbReference type="ARBA" id="ARBA00007931"/>
    </source>
</evidence>
<dbReference type="Pfam" id="PF02163">
    <property type="entry name" value="Peptidase_M50"/>
    <property type="match status" value="1"/>
</dbReference>
<feature type="transmembrane region" description="Helical" evidence="7">
    <location>
        <begin position="6"/>
        <end position="31"/>
    </location>
</feature>
<keyword evidence="4 7" id="KW-0812">Transmembrane</keyword>
<reference evidence="9 10" key="1">
    <citation type="journal article" date="2013" name="Environ. Microbiol.">
        <title>Chloride and organic osmolytes: a hybrid strategy to cope with elevated salinities by the moderately halophilic, chloride-dependent bacterium Halobacillus halophilus.</title>
        <authorList>
            <person name="Saum S.H."/>
            <person name="Pfeiffer F."/>
            <person name="Palm P."/>
            <person name="Rampp M."/>
            <person name="Schuster S.C."/>
            <person name="Muller V."/>
            <person name="Oesterhelt D."/>
        </authorList>
    </citation>
    <scope>NUCLEOTIDE SEQUENCE [LARGE SCALE GENOMIC DNA]</scope>
    <source>
        <strain evidence="10">ATCC 35676 / DSM 2266 / JCM 20832 / KCTC 3685 / LMG 17431 / NBRC 102448 / NCIMB 2269</strain>
    </source>
</reference>
<evidence type="ECO:0000256" key="4">
    <source>
        <dbReference type="ARBA" id="ARBA00022692"/>
    </source>
</evidence>
<comment type="subcellular location">
    <subcellularLocation>
        <location evidence="2">Membrane</location>
        <topology evidence="2">Multi-pass membrane protein</topology>
    </subcellularLocation>
</comment>
<dbReference type="HOGENOM" id="CLU_1739771_0_0_9"/>
<evidence type="ECO:0000256" key="6">
    <source>
        <dbReference type="ARBA" id="ARBA00023136"/>
    </source>
</evidence>
<evidence type="ECO:0000313" key="9">
    <source>
        <dbReference type="EMBL" id="CCG45686.1"/>
    </source>
</evidence>
<evidence type="ECO:0000259" key="8">
    <source>
        <dbReference type="Pfam" id="PF02163"/>
    </source>
</evidence>
<proteinExistence type="inferred from homology"/>
<keyword evidence="6 7" id="KW-0472">Membrane</keyword>
<sequence length="150" mass="17309">MVVDVFLLLFLIAPLGLFIHEMGHVLFAMIFRAEKSYIIIGAGRLIYKFRVGKLQVYVRIFFFNGGRSINEKTPSFSFKEKAWISMGGPLLNGMVASLLFLRPVTEQPEGFFYFCLFNGYLAITNSFPFYIKGVKSDGYRFFQYFRSVKS</sequence>
<accession>I0JNG6</accession>
<comment type="cofactor">
    <cofactor evidence="1">
        <name>Zn(2+)</name>
        <dbReference type="ChEBI" id="CHEBI:29105"/>
    </cofactor>
</comment>
<dbReference type="KEGG" id="hhd:HBHAL_3341"/>
<evidence type="ECO:0000256" key="1">
    <source>
        <dbReference type="ARBA" id="ARBA00001947"/>
    </source>
</evidence>
<evidence type="ECO:0000256" key="7">
    <source>
        <dbReference type="SAM" id="Phobius"/>
    </source>
</evidence>
<dbReference type="eggNOG" id="COG1994">
    <property type="taxonomic scope" value="Bacteria"/>
</dbReference>
<keyword evidence="5 7" id="KW-1133">Transmembrane helix</keyword>
<dbReference type="RefSeq" id="WP_014643576.1">
    <property type="nucleotide sequence ID" value="NC_017668.1"/>
</dbReference>
<dbReference type="GO" id="GO:0006508">
    <property type="term" value="P:proteolysis"/>
    <property type="evidence" value="ECO:0007669"/>
    <property type="project" value="InterPro"/>
</dbReference>
<feature type="transmembrane region" description="Helical" evidence="7">
    <location>
        <begin position="82"/>
        <end position="104"/>
    </location>
</feature>
<evidence type="ECO:0000256" key="2">
    <source>
        <dbReference type="ARBA" id="ARBA00004141"/>
    </source>
</evidence>
<dbReference type="EMBL" id="HE717023">
    <property type="protein sequence ID" value="CCG45686.1"/>
    <property type="molecule type" value="Genomic_DNA"/>
</dbReference>
<dbReference type="AlphaFoldDB" id="I0JNG6"/>
<evidence type="ECO:0000256" key="5">
    <source>
        <dbReference type="ARBA" id="ARBA00022989"/>
    </source>
</evidence>
<dbReference type="InterPro" id="IPR008915">
    <property type="entry name" value="Peptidase_M50"/>
</dbReference>
<comment type="similarity">
    <text evidence="3">Belongs to the peptidase M50B family.</text>
</comment>
<name>I0JNG6_HALH3</name>
<dbReference type="STRING" id="866895.HBHAL_3341"/>
<gene>
    <name evidence="9" type="ordered locus">HBHAL_3341</name>
</gene>
<dbReference type="GO" id="GO:0016020">
    <property type="term" value="C:membrane"/>
    <property type="evidence" value="ECO:0007669"/>
    <property type="project" value="UniProtKB-SubCell"/>
</dbReference>
<dbReference type="Proteomes" id="UP000007397">
    <property type="component" value="Chromosome"/>
</dbReference>
<evidence type="ECO:0000313" key="10">
    <source>
        <dbReference type="Proteomes" id="UP000007397"/>
    </source>
</evidence>
<protein>
    <recommendedName>
        <fullName evidence="8">Peptidase M50 domain-containing protein</fullName>
    </recommendedName>
</protein>
<organism evidence="9 10">
    <name type="scientific">Halobacillus halophilus (strain ATCC 35676 / DSM 2266 / JCM 20832 / KCTC 3685 / LMG 17431 / NBRC 102448 / NCIMB 2269)</name>
    <name type="common">Sporosarcina halophila</name>
    <dbReference type="NCBI Taxonomy" id="866895"/>
    <lineage>
        <taxon>Bacteria</taxon>
        <taxon>Bacillati</taxon>
        <taxon>Bacillota</taxon>
        <taxon>Bacilli</taxon>
        <taxon>Bacillales</taxon>
        <taxon>Bacillaceae</taxon>
        <taxon>Halobacillus</taxon>
    </lineage>
</organism>